<proteinExistence type="predicted"/>
<dbReference type="EMBL" id="VDDA01000004">
    <property type="protein sequence ID" value="TNC13703.1"/>
    <property type="molecule type" value="Genomic_DNA"/>
</dbReference>
<keyword evidence="2" id="KW-1185">Reference proteome</keyword>
<organism evidence="1 2">
    <name type="scientific">Methylobacterium terricola</name>
    <dbReference type="NCBI Taxonomy" id="2583531"/>
    <lineage>
        <taxon>Bacteria</taxon>
        <taxon>Pseudomonadati</taxon>
        <taxon>Pseudomonadota</taxon>
        <taxon>Alphaproteobacteria</taxon>
        <taxon>Hyphomicrobiales</taxon>
        <taxon>Methylobacteriaceae</taxon>
        <taxon>Methylobacterium</taxon>
    </lineage>
</organism>
<sequence length="242" mass="27063">MLPKLVYDQVAARDMFGFWADFIAPTAACEGGNFLTLNTYDRARFTWGFAQFGAHVPDGDFVHFFRDLLLRPEAQDYFPNLAVRSGRISKIGVGKEVALEDAKTTKPLMDYLNPSTQNIEDTEVIAAAKFVHWTTHHEDVQSLQVFHTVAVFRRLMNDADGKLNLDGKGADLCMIICDIRHQGRAKYPAMQAALASPNPQGALLALGSIAYPERIKVLRKELIRNKNEFSGKKWSRSAGAFI</sequence>
<comment type="caution">
    <text evidence="1">The sequence shown here is derived from an EMBL/GenBank/DDBJ whole genome shotgun (WGS) entry which is preliminary data.</text>
</comment>
<dbReference type="OrthoDB" id="3078754at2"/>
<dbReference type="RefSeq" id="WP_139036112.1">
    <property type="nucleotide sequence ID" value="NZ_VDDA01000004.1"/>
</dbReference>
<gene>
    <name evidence="1" type="ORF">FF100_13140</name>
</gene>
<evidence type="ECO:0000313" key="1">
    <source>
        <dbReference type="EMBL" id="TNC13703.1"/>
    </source>
</evidence>
<evidence type="ECO:0000313" key="2">
    <source>
        <dbReference type="Proteomes" id="UP000305267"/>
    </source>
</evidence>
<reference evidence="1 2" key="1">
    <citation type="submission" date="2019-06" db="EMBL/GenBank/DDBJ databases">
        <title>Genome of Methylobacterium sp. 17Sr1-39.</title>
        <authorList>
            <person name="Seo T."/>
        </authorList>
    </citation>
    <scope>NUCLEOTIDE SEQUENCE [LARGE SCALE GENOMIC DNA]</scope>
    <source>
        <strain evidence="1 2">17Sr1-39</strain>
    </source>
</reference>
<dbReference type="AlphaFoldDB" id="A0A5C4LJA4"/>
<name>A0A5C4LJA4_9HYPH</name>
<accession>A0A5C4LJA4</accession>
<protein>
    <submittedName>
        <fullName evidence="1">Uncharacterized protein</fullName>
    </submittedName>
</protein>
<dbReference type="Proteomes" id="UP000305267">
    <property type="component" value="Unassembled WGS sequence"/>
</dbReference>